<dbReference type="Proteomes" id="UP000317043">
    <property type="component" value="Unassembled WGS sequence"/>
</dbReference>
<dbReference type="Pfam" id="PF01047">
    <property type="entry name" value="MarR"/>
    <property type="match status" value="1"/>
</dbReference>
<dbReference type="InterPro" id="IPR036390">
    <property type="entry name" value="WH_DNA-bd_sf"/>
</dbReference>
<dbReference type="InterPro" id="IPR000835">
    <property type="entry name" value="HTH_MarR-typ"/>
</dbReference>
<dbReference type="PANTHER" id="PTHR33164:SF99">
    <property type="entry name" value="MARR FAMILY REGULATORY PROTEIN"/>
    <property type="match status" value="1"/>
</dbReference>
<dbReference type="AlphaFoldDB" id="A0A543B140"/>
<dbReference type="SUPFAM" id="SSF46785">
    <property type="entry name" value="Winged helix' DNA-binding domain"/>
    <property type="match status" value="1"/>
</dbReference>
<dbReference type="OrthoDB" id="8635520at2"/>
<dbReference type="SMART" id="SM00347">
    <property type="entry name" value="HTH_MARR"/>
    <property type="match status" value="1"/>
</dbReference>
<gene>
    <name evidence="2" type="ORF">FB566_4088</name>
</gene>
<keyword evidence="2" id="KW-0238">DNA-binding</keyword>
<accession>A0A543B140</accession>
<keyword evidence="3" id="KW-1185">Reference proteome</keyword>
<dbReference type="RefSeq" id="WP_142043029.1">
    <property type="nucleotide sequence ID" value="NZ_JBHTGS010000003.1"/>
</dbReference>
<reference evidence="2 3" key="1">
    <citation type="submission" date="2019-06" db="EMBL/GenBank/DDBJ databases">
        <title>Sequencing the genomes of 1000 actinobacteria strains.</title>
        <authorList>
            <person name="Klenk H.-P."/>
        </authorList>
    </citation>
    <scope>NUCLEOTIDE SEQUENCE [LARGE SCALE GENOMIC DNA]</scope>
    <source>
        <strain evidence="2 3">DSM 45928</strain>
    </source>
</reference>
<proteinExistence type="predicted"/>
<dbReference type="Gene3D" id="1.10.10.10">
    <property type="entry name" value="Winged helix-like DNA-binding domain superfamily/Winged helix DNA-binding domain"/>
    <property type="match status" value="1"/>
</dbReference>
<name>A0A543B140_9ACTN</name>
<sequence length="154" mass="17467">MSGPRWLSPTEDRAWRAFNRMQTVLPAQLARDLQQDSGLSDADYEVLSTLSEKPDHRWQLRELAAKMLWSRSRLSHHVARMEQRDLVARDSDPDDGRGTTITLTDIGVRTLGAAAPHHVESVRRHLIDLLTPEEVTALATIAERVVDRLEAGRR</sequence>
<dbReference type="GO" id="GO:0003677">
    <property type="term" value="F:DNA binding"/>
    <property type="evidence" value="ECO:0007669"/>
    <property type="project" value="UniProtKB-KW"/>
</dbReference>
<dbReference type="InterPro" id="IPR039422">
    <property type="entry name" value="MarR/SlyA-like"/>
</dbReference>
<dbReference type="PANTHER" id="PTHR33164">
    <property type="entry name" value="TRANSCRIPTIONAL REGULATOR, MARR FAMILY"/>
    <property type="match status" value="1"/>
</dbReference>
<feature type="domain" description="HTH marR-type" evidence="1">
    <location>
        <begin position="11"/>
        <end position="147"/>
    </location>
</feature>
<evidence type="ECO:0000259" key="1">
    <source>
        <dbReference type="PROSITE" id="PS50995"/>
    </source>
</evidence>
<dbReference type="InParanoid" id="A0A543B140"/>
<dbReference type="EMBL" id="VFOW01000001">
    <property type="protein sequence ID" value="TQL78500.1"/>
    <property type="molecule type" value="Genomic_DNA"/>
</dbReference>
<dbReference type="PROSITE" id="PS50995">
    <property type="entry name" value="HTH_MARR_2"/>
    <property type="match status" value="1"/>
</dbReference>
<dbReference type="GO" id="GO:0003700">
    <property type="term" value="F:DNA-binding transcription factor activity"/>
    <property type="evidence" value="ECO:0007669"/>
    <property type="project" value="InterPro"/>
</dbReference>
<protein>
    <submittedName>
        <fullName evidence="2">DNA-binding MarR family transcriptional regulator</fullName>
    </submittedName>
</protein>
<organism evidence="2 3">
    <name type="scientific">Stackebrandtia endophytica</name>
    <dbReference type="NCBI Taxonomy" id="1496996"/>
    <lineage>
        <taxon>Bacteria</taxon>
        <taxon>Bacillati</taxon>
        <taxon>Actinomycetota</taxon>
        <taxon>Actinomycetes</taxon>
        <taxon>Glycomycetales</taxon>
        <taxon>Glycomycetaceae</taxon>
        <taxon>Stackebrandtia</taxon>
    </lineage>
</organism>
<comment type="caution">
    <text evidence="2">The sequence shown here is derived from an EMBL/GenBank/DDBJ whole genome shotgun (WGS) entry which is preliminary data.</text>
</comment>
<evidence type="ECO:0000313" key="2">
    <source>
        <dbReference type="EMBL" id="TQL78500.1"/>
    </source>
</evidence>
<dbReference type="InterPro" id="IPR036388">
    <property type="entry name" value="WH-like_DNA-bd_sf"/>
</dbReference>
<dbReference type="GO" id="GO:0006950">
    <property type="term" value="P:response to stress"/>
    <property type="evidence" value="ECO:0007669"/>
    <property type="project" value="TreeGrafter"/>
</dbReference>
<evidence type="ECO:0000313" key="3">
    <source>
        <dbReference type="Proteomes" id="UP000317043"/>
    </source>
</evidence>